<evidence type="ECO:0000313" key="1">
    <source>
        <dbReference type="EMBL" id="CAF0762098.1"/>
    </source>
</evidence>
<evidence type="ECO:0000313" key="2">
    <source>
        <dbReference type="Proteomes" id="UP000663879"/>
    </source>
</evidence>
<dbReference type="Proteomes" id="UP000663879">
    <property type="component" value="Unassembled WGS sequence"/>
</dbReference>
<sequence length="104" mass="12610">MGLNEFKNYFVQEWLSERWWRWQLFQVIPGWPTTNSCIESYNKIVKLLYTNYISYTVHEMLKIVMDKIVTYSSKQPKEIKYYRAPESDTINLSKEIDSKPNPYI</sequence>
<organism evidence="1 2">
    <name type="scientific">Brachionus calyciflorus</name>
    <dbReference type="NCBI Taxonomy" id="104777"/>
    <lineage>
        <taxon>Eukaryota</taxon>
        <taxon>Metazoa</taxon>
        <taxon>Spiralia</taxon>
        <taxon>Gnathifera</taxon>
        <taxon>Rotifera</taxon>
        <taxon>Eurotatoria</taxon>
        <taxon>Monogononta</taxon>
        <taxon>Pseudotrocha</taxon>
        <taxon>Ploima</taxon>
        <taxon>Brachionidae</taxon>
        <taxon>Brachionus</taxon>
    </lineage>
</organism>
<gene>
    <name evidence="1" type="ORF">OXX778_LOCUS4488</name>
</gene>
<reference evidence="1" key="1">
    <citation type="submission" date="2021-02" db="EMBL/GenBank/DDBJ databases">
        <authorList>
            <person name="Nowell W R."/>
        </authorList>
    </citation>
    <scope>NUCLEOTIDE SEQUENCE</scope>
    <source>
        <strain evidence="1">Ploen Becks lab</strain>
    </source>
</reference>
<dbReference type="EMBL" id="CAJNOC010000442">
    <property type="protein sequence ID" value="CAF0762098.1"/>
    <property type="molecule type" value="Genomic_DNA"/>
</dbReference>
<proteinExistence type="predicted"/>
<dbReference type="AlphaFoldDB" id="A0A813Q4Z7"/>
<comment type="caution">
    <text evidence="1">The sequence shown here is derived from an EMBL/GenBank/DDBJ whole genome shotgun (WGS) entry which is preliminary data.</text>
</comment>
<accession>A0A813Q4Z7</accession>
<protein>
    <submittedName>
        <fullName evidence="1">Uncharacterized protein</fullName>
    </submittedName>
</protein>
<name>A0A813Q4Z7_9BILA</name>
<dbReference type="OrthoDB" id="10528122at2759"/>
<keyword evidence="2" id="KW-1185">Reference proteome</keyword>